<evidence type="ECO:0000313" key="3">
    <source>
        <dbReference type="Proteomes" id="UP000255110"/>
    </source>
</evidence>
<proteinExistence type="predicted"/>
<dbReference type="AlphaFoldDB" id="A0A378L3T7"/>
<feature type="compositionally biased region" description="Polar residues" evidence="1">
    <location>
        <begin position="12"/>
        <end position="28"/>
    </location>
</feature>
<feature type="compositionally biased region" description="Basic residues" evidence="1">
    <location>
        <begin position="1"/>
        <end position="10"/>
    </location>
</feature>
<accession>A0A378L3T7</accession>
<dbReference type="RefSeq" id="WP_274519317.1">
    <property type="nucleotide sequence ID" value="NZ_CAAAIO010000004.1"/>
</dbReference>
<gene>
    <name evidence="2" type="ORF">NCTC11991_00012</name>
</gene>
<dbReference type="Proteomes" id="UP000255110">
    <property type="component" value="Unassembled WGS sequence"/>
</dbReference>
<evidence type="ECO:0000256" key="1">
    <source>
        <dbReference type="SAM" id="MobiDB-lite"/>
    </source>
</evidence>
<feature type="region of interest" description="Disordered" evidence="1">
    <location>
        <begin position="1"/>
        <end position="29"/>
    </location>
</feature>
<protein>
    <submittedName>
        <fullName evidence="2">Uncharacterized protein</fullName>
    </submittedName>
</protein>
<reference evidence="2 3" key="1">
    <citation type="submission" date="2018-06" db="EMBL/GenBank/DDBJ databases">
        <authorList>
            <consortium name="Pathogen Informatics"/>
            <person name="Doyle S."/>
        </authorList>
    </citation>
    <scope>NUCLEOTIDE SEQUENCE [LARGE SCALE GENOMIC DNA]</scope>
    <source>
        <strain evidence="2 3">NCTC11991</strain>
    </source>
</reference>
<evidence type="ECO:0000313" key="2">
    <source>
        <dbReference type="EMBL" id="STY21444.1"/>
    </source>
</evidence>
<name>A0A378L3T7_9GAMM</name>
<dbReference type="EMBL" id="UGOY01000001">
    <property type="protein sequence ID" value="STY21444.1"/>
    <property type="molecule type" value="Genomic_DNA"/>
</dbReference>
<sequence>MAKEKKKHYSRNGENPSAILSKNRNNEPQGHIILQQIQGH</sequence>
<organism evidence="2 3">
    <name type="scientific">Legionella steigerwaltii</name>
    <dbReference type="NCBI Taxonomy" id="460"/>
    <lineage>
        <taxon>Bacteria</taxon>
        <taxon>Pseudomonadati</taxon>
        <taxon>Pseudomonadota</taxon>
        <taxon>Gammaproteobacteria</taxon>
        <taxon>Legionellales</taxon>
        <taxon>Legionellaceae</taxon>
        <taxon>Legionella</taxon>
    </lineage>
</organism>